<keyword evidence="6 10" id="KW-0238">DNA-binding</keyword>
<protein>
    <recommendedName>
        <fullName evidence="12">Homeobox domain-containing protein</fullName>
    </recommendedName>
</protein>
<dbReference type="CDD" id="cd00086">
    <property type="entry name" value="homeodomain"/>
    <property type="match status" value="1"/>
</dbReference>
<evidence type="ECO:0000313" key="13">
    <source>
        <dbReference type="Ensembl" id="ENSGWIP00000004851.1"/>
    </source>
</evidence>
<feature type="DNA-binding region" description="Homeobox" evidence="10">
    <location>
        <begin position="23"/>
        <end position="82"/>
    </location>
</feature>
<dbReference type="InterPro" id="IPR009057">
    <property type="entry name" value="Homeodomain-like_sf"/>
</dbReference>
<dbReference type="SMART" id="SM00389">
    <property type="entry name" value="HOX"/>
    <property type="match status" value="1"/>
</dbReference>
<dbReference type="Proteomes" id="UP000694680">
    <property type="component" value="Chromosome 7"/>
</dbReference>
<evidence type="ECO:0000256" key="4">
    <source>
        <dbReference type="ARBA" id="ARBA00022473"/>
    </source>
</evidence>
<comment type="subcellular location">
    <subcellularLocation>
        <location evidence="2 10 11">Nucleus</location>
    </subcellularLocation>
</comment>
<dbReference type="PANTHER" id="PTHR45664">
    <property type="entry name" value="PROTEIN ZERKNUELLT 1-RELATED"/>
    <property type="match status" value="1"/>
</dbReference>
<proteinExistence type="inferred from homology"/>
<evidence type="ECO:0000256" key="10">
    <source>
        <dbReference type="PROSITE-ProRule" id="PRU00108"/>
    </source>
</evidence>
<evidence type="ECO:0000256" key="6">
    <source>
        <dbReference type="ARBA" id="ARBA00023125"/>
    </source>
</evidence>
<evidence type="ECO:0000256" key="9">
    <source>
        <dbReference type="ARBA" id="ARBA00023242"/>
    </source>
</evidence>
<sequence length="179" mass="20247">MLSLLYVPPLSSVSAAPSDRGRQRKERTAFTKNQLLELEKEFHFNPYLGRTRRMEMAAWLKLTDNQVKIWFQNRRMRYKKEHKLGMGVRWSQLPPCSSQSSLHPSITRTASCFSPASSSDLYMMNDFSLSSLLGSFSDSSVHPADLPHLNCILPSLENGPSPSCMGVDNHHHAGISNWP</sequence>
<reference evidence="13" key="3">
    <citation type="submission" date="2025-09" db="UniProtKB">
        <authorList>
            <consortium name="Ensembl"/>
        </authorList>
    </citation>
    <scope>IDENTIFICATION</scope>
</reference>
<evidence type="ECO:0000256" key="7">
    <source>
        <dbReference type="ARBA" id="ARBA00023155"/>
    </source>
</evidence>
<keyword evidence="8" id="KW-0804">Transcription</keyword>
<reference evidence="13" key="1">
    <citation type="submission" date="2020-06" db="EMBL/GenBank/DDBJ databases">
        <authorList>
            <consortium name="Wellcome Sanger Institute Data Sharing"/>
        </authorList>
    </citation>
    <scope>NUCLEOTIDE SEQUENCE [LARGE SCALE GENOMIC DNA]</scope>
</reference>
<dbReference type="InterPro" id="IPR020479">
    <property type="entry name" value="HD_metazoa"/>
</dbReference>
<keyword evidence="14" id="KW-1185">Reference proteome</keyword>
<comment type="similarity">
    <text evidence="3">Belongs to the Antp homeobox family.</text>
</comment>
<evidence type="ECO:0000256" key="5">
    <source>
        <dbReference type="ARBA" id="ARBA00023015"/>
    </source>
</evidence>
<evidence type="ECO:0000256" key="8">
    <source>
        <dbReference type="ARBA" id="ARBA00023163"/>
    </source>
</evidence>
<dbReference type="PROSITE" id="PS00027">
    <property type="entry name" value="HOMEOBOX_1"/>
    <property type="match status" value="1"/>
</dbReference>
<dbReference type="GO" id="GO:0000978">
    <property type="term" value="F:RNA polymerase II cis-regulatory region sequence-specific DNA binding"/>
    <property type="evidence" value="ECO:0007669"/>
    <property type="project" value="TreeGrafter"/>
</dbReference>
<evidence type="ECO:0000256" key="2">
    <source>
        <dbReference type="ARBA" id="ARBA00004123"/>
    </source>
</evidence>
<name>A0A8C5DBZ8_GOUWI</name>
<evidence type="ECO:0000256" key="1">
    <source>
        <dbReference type="ARBA" id="ARBA00003263"/>
    </source>
</evidence>
<dbReference type="GO" id="GO:0000981">
    <property type="term" value="F:DNA-binding transcription factor activity, RNA polymerase II-specific"/>
    <property type="evidence" value="ECO:0007669"/>
    <property type="project" value="InterPro"/>
</dbReference>
<dbReference type="InterPro" id="IPR017970">
    <property type="entry name" value="Homeobox_CS"/>
</dbReference>
<dbReference type="AlphaFoldDB" id="A0A8C5DBZ8"/>
<dbReference type="PRINTS" id="PR00024">
    <property type="entry name" value="HOMEOBOX"/>
</dbReference>
<dbReference type="SUPFAM" id="SSF46689">
    <property type="entry name" value="Homeodomain-like"/>
    <property type="match status" value="1"/>
</dbReference>
<dbReference type="GO" id="GO:0048704">
    <property type="term" value="P:embryonic skeletal system morphogenesis"/>
    <property type="evidence" value="ECO:0007669"/>
    <property type="project" value="TreeGrafter"/>
</dbReference>
<evidence type="ECO:0000256" key="11">
    <source>
        <dbReference type="RuleBase" id="RU000682"/>
    </source>
</evidence>
<dbReference type="GO" id="GO:0009952">
    <property type="term" value="P:anterior/posterior pattern specification"/>
    <property type="evidence" value="ECO:0007669"/>
    <property type="project" value="TreeGrafter"/>
</dbReference>
<dbReference type="Pfam" id="PF00046">
    <property type="entry name" value="Homeodomain"/>
    <property type="match status" value="1"/>
</dbReference>
<dbReference type="GO" id="GO:0005634">
    <property type="term" value="C:nucleus"/>
    <property type="evidence" value="ECO:0007669"/>
    <property type="project" value="UniProtKB-SubCell"/>
</dbReference>
<accession>A0A8C5DBZ8</accession>
<evidence type="ECO:0000259" key="12">
    <source>
        <dbReference type="PROSITE" id="PS50071"/>
    </source>
</evidence>
<keyword evidence="4" id="KW-0217">Developmental protein</keyword>
<feature type="domain" description="Homeobox" evidence="12">
    <location>
        <begin position="21"/>
        <end position="81"/>
    </location>
</feature>
<dbReference type="PANTHER" id="PTHR45664:SF11">
    <property type="entry name" value="HOMEOBOX PROTEIN HOX-B3"/>
    <property type="match status" value="1"/>
</dbReference>
<dbReference type="Gene3D" id="1.10.10.60">
    <property type="entry name" value="Homeodomain-like"/>
    <property type="match status" value="1"/>
</dbReference>
<keyword evidence="7 10" id="KW-0371">Homeobox</keyword>
<comment type="function">
    <text evidence="1">Sequence-specific transcription factor which is part of a developmental regulatory system that provides cells with specific positional identities on the anterior-posterior axis.</text>
</comment>
<reference evidence="13" key="2">
    <citation type="submission" date="2025-08" db="UniProtKB">
        <authorList>
            <consortium name="Ensembl"/>
        </authorList>
    </citation>
    <scope>IDENTIFICATION</scope>
</reference>
<keyword evidence="5" id="KW-0805">Transcription regulation</keyword>
<evidence type="ECO:0000313" key="14">
    <source>
        <dbReference type="Proteomes" id="UP000694680"/>
    </source>
</evidence>
<organism evidence="13 14">
    <name type="scientific">Gouania willdenowi</name>
    <name type="common">Blunt-snouted clingfish</name>
    <name type="synonym">Lepadogaster willdenowi</name>
    <dbReference type="NCBI Taxonomy" id="441366"/>
    <lineage>
        <taxon>Eukaryota</taxon>
        <taxon>Metazoa</taxon>
        <taxon>Chordata</taxon>
        <taxon>Craniata</taxon>
        <taxon>Vertebrata</taxon>
        <taxon>Euteleostomi</taxon>
        <taxon>Actinopterygii</taxon>
        <taxon>Neopterygii</taxon>
        <taxon>Teleostei</taxon>
        <taxon>Neoteleostei</taxon>
        <taxon>Acanthomorphata</taxon>
        <taxon>Ovalentaria</taxon>
        <taxon>Blenniimorphae</taxon>
        <taxon>Blenniiformes</taxon>
        <taxon>Gobiesocoidei</taxon>
        <taxon>Gobiesocidae</taxon>
        <taxon>Gobiesocinae</taxon>
        <taxon>Gouania</taxon>
    </lineage>
</organism>
<evidence type="ECO:0000256" key="3">
    <source>
        <dbReference type="ARBA" id="ARBA00009107"/>
    </source>
</evidence>
<keyword evidence="9 10" id="KW-0539">Nucleus</keyword>
<dbReference type="PROSITE" id="PS50071">
    <property type="entry name" value="HOMEOBOX_2"/>
    <property type="match status" value="1"/>
</dbReference>
<dbReference type="InterPro" id="IPR001356">
    <property type="entry name" value="HD"/>
</dbReference>
<dbReference type="Ensembl" id="ENSGWIT00000005193.1">
    <property type="protein sequence ID" value="ENSGWIP00000004851.1"/>
    <property type="gene ID" value="ENSGWIG00000002575.1"/>
</dbReference>